<reference evidence="1 2" key="1">
    <citation type="journal article" date="2019" name="Sci. Rep.">
        <title>Orb-weaving spider Araneus ventricosus genome elucidates the spidroin gene catalogue.</title>
        <authorList>
            <person name="Kono N."/>
            <person name="Nakamura H."/>
            <person name="Ohtoshi R."/>
            <person name="Moran D.A.P."/>
            <person name="Shinohara A."/>
            <person name="Yoshida Y."/>
            <person name="Fujiwara M."/>
            <person name="Mori M."/>
            <person name="Tomita M."/>
            <person name="Arakawa K."/>
        </authorList>
    </citation>
    <scope>NUCLEOTIDE SEQUENCE [LARGE SCALE GENOMIC DNA]</scope>
</reference>
<name>A0A4Y2PTS5_ARAVE</name>
<dbReference type="AlphaFoldDB" id="A0A4Y2PTS5"/>
<evidence type="ECO:0000313" key="1">
    <source>
        <dbReference type="EMBL" id="GBN54599.1"/>
    </source>
</evidence>
<dbReference type="EMBL" id="BGPR01012108">
    <property type="protein sequence ID" value="GBN54599.1"/>
    <property type="molecule type" value="Genomic_DNA"/>
</dbReference>
<keyword evidence="2" id="KW-1185">Reference proteome</keyword>
<gene>
    <name evidence="1" type="ORF">AVEN_41702_1</name>
</gene>
<evidence type="ECO:0000313" key="2">
    <source>
        <dbReference type="Proteomes" id="UP000499080"/>
    </source>
</evidence>
<sequence length="360" mass="42307">MSFGAYAMKNERNVVPVDPCPGWVNPCDFCDRRFGDWIDASEDYLAKIPTRCGIFQIAFKSKNAIEIMNIILHSNDVQKAAYETVDDAKEIIADKKSKFSKTVIVCRWMIFKKVSGKDIAVQCAHWYNNGVLPKFLKSWPGLDILHKTDCLTFSEKLQKWCYPKKETFWKKPKPMTTKSVEVIKSCTFAESCEICDASFSEWERLDDVIANDTAPYAAGIYMLAVCCRQKVEVVEIGHGPRIVINIKKSLDRHYYPRSQILKRPEYFRKNAYLLVRWMKFKNPESENCCYVYSHWLNAGKSSCHQYQERKYWKNQTVCYPTYDNKWCYETDVFKQRKTTKFKQRKKIFLNDLEEEIVTLL</sequence>
<accession>A0A4Y2PTS5</accession>
<comment type="caution">
    <text evidence="1">The sequence shown here is derived from an EMBL/GenBank/DDBJ whole genome shotgun (WGS) entry which is preliminary data.</text>
</comment>
<organism evidence="1 2">
    <name type="scientific">Araneus ventricosus</name>
    <name type="common">Orbweaver spider</name>
    <name type="synonym">Epeira ventricosa</name>
    <dbReference type="NCBI Taxonomy" id="182803"/>
    <lineage>
        <taxon>Eukaryota</taxon>
        <taxon>Metazoa</taxon>
        <taxon>Ecdysozoa</taxon>
        <taxon>Arthropoda</taxon>
        <taxon>Chelicerata</taxon>
        <taxon>Arachnida</taxon>
        <taxon>Araneae</taxon>
        <taxon>Araneomorphae</taxon>
        <taxon>Entelegynae</taxon>
        <taxon>Araneoidea</taxon>
        <taxon>Araneidae</taxon>
        <taxon>Araneus</taxon>
    </lineage>
</organism>
<proteinExistence type="predicted"/>
<protein>
    <submittedName>
        <fullName evidence="1">Uncharacterized protein</fullName>
    </submittedName>
</protein>
<dbReference type="Proteomes" id="UP000499080">
    <property type="component" value="Unassembled WGS sequence"/>
</dbReference>
<dbReference type="OrthoDB" id="10344389at2759"/>